<accession>A0A2P2NE20</accession>
<sequence length="54" mass="6292">MTGHQVTTSFLIGFQVPVIIWLSWLKTLFLIEFQVPVVIWLKLVEIVTPMFDCI</sequence>
<keyword evidence="1" id="KW-0472">Membrane</keyword>
<evidence type="ECO:0000313" key="2">
    <source>
        <dbReference type="EMBL" id="MBX40733.1"/>
    </source>
</evidence>
<organism evidence="2">
    <name type="scientific">Rhizophora mucronata</name>
    <name type="common">Asiatic mangrove</name>
    <dbReference type="NCBI Taxonomy" id="61149"/>
    <lineage>
        <taxon>Eukaryota</taxon>
        <taxon>Viridiplantae</taxon>
        <taxon>Streptophyta</taxon>
        <taxon>Embryophyta</taxon>
        <taxon>Tracheophyta</taxon>
        <taxon>Spermatophyta</taxon>
        <taxon>Magnoliopsida</taxon>
        <taxon>eudicotyledons</taxon>
        <taxon>Gunneridae</taxon>
        <taxon>Pentapetalae</taxon>
        <taxon>rosids</taxon>
        <taxon>fabids</taxon>
        <taxon>Malpighiales</taxon>
        <taxon>Rhizophoraceae</taxon>
        <taxon>Rhizophora</taxon>
    </lineage>
</organism>
<proteinExistence type="predicted"/>
<name>A0A2P2NE20_RHIMU</name>
<evidence type="ECO:0000256" key="1">
    <source>
        <dbReference type="SAM" id="Phobius"/>
    </source>
</evidence>
<dbReference type="AlphaFoldDB" id="A0A2P2NE20"/>
<feature type="transmembrane region" description="Helical" evidence="1">
    <location>
        <begin position="6"/>
        <end position="25"/>
    </location>
</feature>
<keyword evidence="1" id="KW-1133">Transmembrane helix</keyword>
<protein>
    <submittedName>
        <fullName evidence="2">Uncharacterized protein</fullName>
    </submittedName>
</protein>
<reference evidence="2" key="1">
    <citation type="submission" date="2018-02" db="EMBL/GenBank/DDBJ databases">
        <title>Rhizophora mucronata_Transcriptome.</title>
        <authorList>
            <person name="Meera S.P."/>
            <person name="Sreeshan A."/>
            <person name="Augustine A."/>
        </authorList>
    </citation>
    <scope>NUCLEOTIDE SEQUENCE</scope>
    <source>
        <tissue evidence="2">Leaf</tissue>
    </source>
</reference>
<keyword evidence="1" id="KW-0812">Transmembrane</keyword>
<dbReference type="EMBL" id="GGEC01060249">
    <property type="protein sequence ID" value="MBX40733.1"/>
    <property type="molecule type" value="Transcribed_RNA"/>
</dbReference>